<dbReference type="Proteomes" id="UP000075538">
    <property type="component" value="Unassembled WGS sequence"/>
</dbReference>
<protein>
    <recommendedName>
        <fullName evidence="3">Restriction endonuclease type IV Mrr domain-containing protein</fullName>
    </recommendedName>
</protein>
<dbReference type="AlphaFoldDB" id="A0A149VJ74"/>
<gene>
    <name evidence="1" type="ORF">AD953_00505</name>
</gene>
<evidence type="ECO:0000313" key="2">
    <source>
        <dbReference type="Proteomes" id="UP000075538"/>
    </source>
</evidence>
<organism evidence="1 2">
    <name type="scientific">Acetobacter malorum</name>
    <dbReference type="NCBI Taxonomy" id="178901"/>
    <lineage>
        <taxon>Bacteria</taxon>
        <taxon>Pseudomonadati</taxon>
        <taxon>Pseudomonadota</taxon>
        <taxon>Alphaproteobacteria</taxon>
        <taxon>Acetobacterales</taxon>
        <taxon>Acetobacteraceae</taxon>
        <taxon>Acetobacter</taxon>
    </lineage>
</organism>
<feature type="non-terminal residue" evidence="1">
    <location>
        <position position="135"/>
    </location>
</feature>
<evidence type="ECO:0000313" key="1">
    <source>
        <dbReference type="EMBL" id="KXV79963.1"/>
    </source>
</evidence>
<dbReference type="EMBL" id="LHZZ01000089">
    <property type="protein sequence ID" value="KXV79963.1"/>
    <property type="molecule type" value="Genomic_DNA"/>
</dbReference>
<accession>A0A149VJ74</accession>
<name>A0A149VJ74_9PROT</name>
<evidence type="ECO:0008006" key="3">
    <source>
        <dbReference type="Google" id="ProtNLM"/>
    </source>
</evidence>
<dbReference type="RefSeq" id="WP_197461609.1">
    <property type="nucleotide sequence ID" value="NZ_LHZZ01000089.1"/>
</dbReference>
<reference evidence="1 2" key="1">
    <citation type="submission" date="2015-06" db="EMBL/GenBank/DDBJ databases">
        <title>Improved classification and identification of acetic acid bacteria using matrix-assisted laser desorption/ionization time-of-flight mass spectrometry; Gluconobacter nephelii and Gluconobacter uchimurae are later heterotypic synonyms of Gluconobacter japonicus and Gluconobacter oxydans, respectively.</title>
        <authorList>
            <person name="Li L."/>
            <person name="Cleenwerck I."/>
            <person name="De Vuyst L."/>
            <person name="Vandamme P."/>
        </authorList>
    </citation>
    <scope>NUCLEOTIDE SEQUENCE [LARGE SCALE GENOMIC DNA]</scope>
    <source>
        <strain evidence="1 2">LMG 1604</strain>
    </source>
</reference>
<proteinExistence type="predicted"/>
<comment type="caution">
    <text evidence="1">The sequence shown here is derived from an EMBL/GenBank/DDBJ whole genome shotgun (WGS) entry which is preliminary data.</text>
</comment>
<sequence length="135" mass="14900">MASSTIINIPTDDKVFESNCIPLFAGLLNDPNVKPVGTRGKKQFGLDLIGKRDRNPRQPVGIQCKLITRGAKLRETMIRKEVEQAMSIEPALTEFYIVTTATDDAAYDFLATKLAQEQAKRGRTVDAEISQKGCT</sequence>